<dbReference type="Proteomes" id="UP001221686">
    <property type="component" value="Unassembled WGS sequence"/>
</dbReference>
<name>A0ABT5DW18_9BACT</name>
<comment type="caution">
    <text evidence="2">The sequence shown here is derived from an EMBL/GenBank/DDBJ whole genome shotgun (WGS) entry which is preliminary data.</text>
</comment>
<dbReference type="PROSITE" id="PS51257">
    <property type="entry name" value="PROKAR_LIPOPROTEIN"/>
    <property type="match status" value="1"/>
</dbReference>
<evidence type="ECO:0000313" key="2">
    <source>
        <dbReference type="EMBL" id="MDC0717835.1"/>
    </source>
</evidence>
<feature type="region of interest" description="Disordered" evidence="1">
    <location>
        <begin position="360"/>
        <end position="385"/>
    </location>
</feature>
<dbReference type="RefSeq" id="WP_272086317.1">
    <property type="nucleotide sequence ID" value="NZ_JAQNDL010000001.1"/>
</dbReference>
<evidence type="ECO:0000256" key="1">
    <source>
        <dbReference type="SAM" id="MobiDB-lite"/>
    </source>
</evidence>
<organism evidence="2 3">
    <name type="scientific">Nannocystis bainbridge</name>
    <dbReference type="NCBI Taxonomy" id="2995303"/>
    <lineage>
        <taxon>Bacteria</taxon>
        <taxon>Pseudomonadati</taxon>
        <taxon>Myxococcota</taxon>
        <taxon>Polyangia</taxon>
        <taxon>Nannocystales</taxon>
        <taxon>Nannocystaceae</taxon>
        <taxon>Nannocystis</taxon>
    </lineage>
</organism>
<reference evidence="2 3" key="1">
    <citation type="submission" date="2022-11" db="EMBL/GenBank/DDBJ databases">
        <title>Minimal conservation of predation-associated metabolite biosynthetic gene clusters underscores biosynthetic potential of Myxococcota including descriptions for ten novel species: Archangium lansinium sp. nov., Myxococcus landrumus sp. nov., Nannocystis bai.</title>
        <authorList>
            <person name="Ahearne A."/>
            <person name="Stevens C."/>
            <person name="Dowd S."/>
        </authorList>
    </citation>
    <scope>NUCLEOTIDE SEQUENCE [LARGE SCALE GENOMIC DNA]</scope>
    <source>
        <strain evidence="2 3">BB15-2</strain>
    </source>
</reference>
<feature type="compositionally biased region" description="Acidic residues" evidence="1">
    <location>
        <begin position="367"/>
        <end position="382"/>
    </location>
</feature>
<feature type="region of interest" description="Disordered" evidence="1">
    <location>
        <begin position="270"/>
        <end position="305"/>
    </location>
</feature>
<dbReference type="EMBL" id="JAQNDL010000001">
    <property type="protein sequence ID" value="MDC0717835.1"/>
    <property type="molecule type" value="Genomic_DNA"/>
</dbReference>
<proteinExistence type="predicted"/>
<gene>
    <name evidence="2" type="ORF">POL25_13095</name>
</gene>
<protein>
    <recommendedName>
        <fullName evidence="4">Insulinase family protein</fullName>
    </recommendedName>
</protein>
<evidence type="ECO:0008006" key="4">
    <source>
        <dbReference type="Google" id="ProtNLM"/>
    </source>
</evidence>
<sequence length="514" mass="54726">MTRRPRLPACLLSGLLLSLGAGCKRKDTVKVEIFDDAPPPALTEALGALAPPWPAPERVVLADGLLVHWLREEGTPAVHLRLVFPTGDLKPALQGAPALIAARSVALELEALAARLSLRVEFTPRAGRYEVSVHGVDAELPAILAGLGDIFSAPALEGPLVRARKQVAHDLRPPDAEARALGALTTRLLGDVAAGELITANAVQEASETALRDAWEALTDPRSALLIVHAGDTLAGHDGGLSDLAGRWKPRTKLLAARGPAEEALVRLRQGPRPAAPPALHLKRPPIAPLERVDPPPPSTTRSSRSLLVLGRSLPLASVRDRSLARLVQRHLQAELDIRLSITGDVGLFTIHVPLGAAGRGKPATDPLEEVEAADEAADPSEADPLNRRLRRELTVIRDYLRERPLAQDLIGAAQLWLGARMVAASVDGEDWTALWSEALDLSVADGEIVAALARDAETMLAATPDEAAAFITRWLDLEKSEPGWAWVAVGSEADLKGIIAAESKGIQFDPPPE</sequence>
<keyword evidence="3" id="KW-1185">Reference proteome</keyword>
<evidence type="ECO:0000313" key="3">
    <source>
        <dbReference type="Proteomes" id="UP001221686"/>
    </source>
</evidence>
<accession>A0ABT5DW18</accession>